<protein>
    <submittedName>
        <fullName evidence="2">Uncharacterized protein</fullName>
    </submittedName>
</protein>
<reference evidence="2 3" key="1">
    <citation type="submission" date="2019-05" db="EMBL/GenBank/DDBJ databases">
        <title>Another draft genome of Portunus trituberculatus and its Hox gene families provides insights of decapod evolution.</title>
        <authorList>
            <person name="Jeong J.-H."/>
            <person name="Song I."/>
            <person name="Kim S."/>
            <person name="Choi T."/>
            <person name="Kim D."/>
            <person name="Ryu S."/>
            <person name="Kim W."/>
        </authorList>
    </citation>
    <scope>NUCLEOTIDE SEQUENCE [LARGE SCALE GENOMIC DNA]</scope>
    <source>
        <tissue evidence="2">Muscle</tissue>
    </source>
</reference>
<dbReference type="EMBL" id="VSRR010009325">
    <property type="protein sequence ID" value="MPC50177.1"/>
    <property type="molecule type" value="Genomic_DNA"/>
</dbReference>
<evidence type="ECO:0000313" key="2">
    <source>
        <dbReference type="EMBL" id="MPC50177.1"/>
    </source>
</evidence>
<proteinExistence type="predicted"/>
<organism evidence="2 3">
    <name type="scientific">Portunus trituberculatus</name>
    <name type="common">Swimming crab</name>
    <name type="synonym">Neptunus trituberculatus</name>
    <dbReference type="NCBI Taxonomy" id="210409"/>
    <lineage>
        <taxon>Eukaryota</taxon>
        <taxon>Metazoa</taxon>
        <taxon>Ecdysozoa</taxon>
        <taxon>Arthropoda</taxon>
        <taxon>Crustacea</taxon>
        <taxon>Multicrustacea</taxon>
        <taxon>Malacostraca</taxon>
        <taxon>Eumalacostraca</taxon>
        <taxon>Eucarida</taxon>
        <taxon>Decapoda</taxon>
        <taxon>Pleocyemata</taxon>
        <taxon>Brachyura</taxon>
        <taxon>Eubrachyura</taxon>
        <taxon>Portunoidea</taxon>
        <taxon>Portunidae</taxon>
        <taxon>Portuninae</taxon>
        <taxon>Portunus</taxon>
    </lineage>
</organism>
<keyword evidence="3" id="KW-1185">Reference proteome</keyword>
<comment type="caution">
    <text evidence="2">The sequence shown here is derived from an EMBL/GenBank/DDBJ whole genome shotgun (WGS) entry which is preliminary data.</text>
</comment>
<dbReference type="Proteomes" id="UP000324222">
    <property type="component" value="Unassembled WGS sequence"/>
</dbReference>
<name>A0A5B7FXN0_PORTR</name>
<dbReference type="AlphaFoldDB" id="A0A5B7FXN0"/>
<evidence type="ECO:0000256" key="1">
    <source>
        <dbReference type="SAM" id="MobiDB-lite"/>
    </source>
</evidence>
<feature type="region of interest" description="Disordered" evidence="1">
    <location>
        <begin position="1"/>
        <end position="35"/>
    </location>
</feature>
<gene>
    <name evidence="2" type="ORF">E2C01_043999</name>
</gene>
<feature type="compositionally biased region" description="Polar residues" evidence="1">
    <location>
        <begin position="1"/>
        <end position="12"/>
    </location>
</feature>
<accession>A0A5B7FXN0</accession>
<evidence type="ECO:0000313" key="3">
    <source>
        <dbReference type="Proteomes" id="UP000324222"/>
    </source>
</evidence>
<sequence length="80" mass="9295">MTLKPTQSTQRSIPDPEVHQHKTGRPLPPRTPNLTCQRDTCPAIKLRRSPKCTRQREPCLLLSFTAAHYRQDNRVRLPRP</sequence>